<dbReference type="PANTHER" id="PTHR14885:SF1">
    <property type="entry name" value="CILIA- AND FLAGELLA-ASSOCIATED PROTEIN 43"/>
    <property type="match status" value="1"/>
</dbReference>
<feature type="coiled-coil region" evidence="10">
    <location>
        <begin position="1784"/>
        <end position="1811"/>
    </location>
</feature>
<dbReference type="Pfam" id="PF25828">
    <property type="entry name" value="CC_Cfap43"/>
    <property type="match status" value="3"/>
</dbReference>
<dbReference type="VEuPathDB" id="FungiDB:H257_15367"/>
<comment type="subcellular location">
    <subcellularLocation>
        <location evidence="1">Cytoplasm</location>
        <location evidence="1">Cytoskeleton</location>
        <location evidence="1">Cilium axoneme</location>
    </subcellularLocation>
</comment>
<evidence type="ECO:0000256" key="8">
    <source>
        <dbReference type="ARBA" id="ARBA00023605"/>
    </source>
</evidence>
<feature type="compositionally biased region" description="Polar residues" evidence="11">
    <location>
        <begin position="1068"/>
        <end position="1077"/>
    </location>
</feature>
<evidence type="ECO:0000313" key="12">
    <source>
        <dbReference type="EMBL" id="RQM19222.1"/>
    </source>
</evidence>
<keyword evidence="3" id="KW-0853">WD repeat</keyword>
<evidence type="ECO:0000313" key="13">
    <source>
        <dbReference type="Proteomes" id="UP000284702"/>
    </source>
</evidence>
<accession>A0A425CQD7</accession>
<keyword evidence="2" id="KW-0963">Cytoplasm</keyword>
<evidence type="ECO:0000256" key="11">
    <source>
        <dbReference type="SAM" id="MobiDB-lite"/>
    </source>
</evidence>
<dbReference type="InterPro" id="IPR036322">
    <property type="entry name" value="WD40_repeat_dom_sf"/>
</dbReference>
<feature type="region of interest" description="Disordered" evidence="11">
    <location>
        <begin position="1426"/>
        <end position="1485"/>
    </location>
</feature>
<evidence type="ECO:0000256" key="3">
    <source>
        <dbReference type="ARBA" id="ARBA00022574"/>
    </source>
</evidence>
<dbReference type="InterPro" id="IPR015943">
    <property type="entry name" value="WD40/YVTN_repeat-like_dom_sf"/>
</dbReference>
<sequence length="1834" mass="199096">MKRRHTPNSRDPITRKFDEMAAPMVDAVPKHAFAYDGGTIILTDEHTTLSKCGNLLKFSSIVSNSQHFLTRSKPTRITAFDANTRASHLALAACEEHAEVSIYSVPEKKLRGKLKLGTSLVFEHYLVKFSRCGSRLLSVGTTPTTNEVPLFDFIDGCDVDLPTRVAFASFNPLDAQCFVTASTDGGVTFWRVCHGVHGRSCFSRVDGTTTDPMLSSSAPETPQLGTSSSGRALPPTPSSSDLFKPDVAGTADDSTCCRYVGHCWSKTPGHVYLVNQRSELVTMDSTTGAVVSRVLPLSSSPVAATALVLTSESLVVGFSDGTIRWLASDDLSLVLQTTTLPHPITTLALSPACVVLVAGTAHGGQFELKAYVDSFDDDGTAANGPEKQQQSTIPATSLGISHTGAIVAVTTLLPAGGTTNDAALVSGGTSGLLHVWTVVGCRGVAAVDLADLFDPSATSGASSIFASSPFPRSGTDGSSAGVTSVGGGRVPIVSLAARYLDPIVLVGDAVGRLRIVGLSKSATPSPSSTVDLSPLHTVRLFSAEAPIDLLELHPSLPLVLAASSVASAVFVVSLEPDKQFRVLAFVHTSSPPQLVKWVPTSSLESTYFVVTTTAAASGDGSGIGYVLVPNNLDDRMATELPVAPLGASPHLPLECHGGAFLLTPGKLLAYFNRGDKGLHLVKVYDAPGAPKDRELKTLVPLAHAKPITAVARSILSSKEGHEIVATGGADGVVTIWLVQTKRSSSAVFLKDVEIDVRKQKSLVVHAGAVTALVFAMCDDALYVYSTGTDGAVFCLDVHVTDVVSLVLVKSVAEGASPLYAAVVGKDKQPRGTAADKKQPLLVLTEDPKPFLDTYAEEQAALVRAKFEAVKDTIRGPLAEIQLKLKTMLQHNAELPEAEALDRHEFVVNERQEADVLAQSDTRAKEVRRNISRQIAELNIVRDRMRVEFWDSGDVHGVQLHGLNSSLHVVNLPMRKLSKADVRRFEMILRLREIEFHSAVAEPTGTKQYSLHRRKSCMYHHGEIIPPNITWMVNAGLLHPSLKKLGGDSGGGAAGGGAEKGGAAGAGAKTTTPASSKESAGASADDGQTTSASPRLVDLIYHPAMIRTRKQQRTQIHLLQAYERHLVTAYNGEFDALVKLKEAKIDEIEGKYGRMREICAELGVDAAAVTVVYRWHPDEVADSMMRLLPGEATKVPYETDERRKVREAAEDAARLQEEKNKKDDVAGRALNDMMNGTLETKKEAIAAQTVAREAWMDEIAAEDMTAEQKQKVAAFEADAVKLVDDKEKARKALDLELKKLKVDVGDICKAFDDKLKGLHDLYLATRMSVLTQQMYVLRLGEVLMDHEHCCHEKELLQREIDHITADIHSLQADAAQFTAQMEACRDAWQHAVDEDKACEKAFPKEIEDAAGGTPLEHDVMKALVELYRKRRPQGDEDDSSRPGKGGGRKEGGGSMRALSISSNVGDGGNLDPFGHADRRKAPSTKGGFEVKRLLPLDPDVDRPESIATDSAVWSVLNECRVKKLTLEHVVKLKNDLYVEAKGVADATHAKVAALEDKADRYARALHELVDTMDLNSENHPVLVQIKQGQDEASGGDDLVTLFEETESALLISRRSVEALNATIMVHGTDQVSILSKIQNFRKNINLMEWEHAYLDMQKRNMEDHYTDLQLLRVTKNLQELITTGDASEKQKVEQGLLEAKLAYMGKNHHVHQLKQAKTTQALRSQLGDRLKENDQFKRQLQDLQTHIHIREDIVASRRASSVAATTGKGKKQPIKDNKLKAITVRRKLVDLAKAQSEEIEFMRQELDKIRRRTFPSFVQPMQAPNDDDDDADNFG</sequence>
<keyword evidence="4" id="KW-0677">Repeat</keyword>
<dbReference type="SMART" id="SM00320">
    <property type="entry name" value="WD40"/>
    <property type="match status" value="5"/>
</dbReference>
<dbReference type="InterPro" id="IPR001680">
    <property type="entry name" value="WD40_rpt"/>
</dbReference>
<dbReference type="SUPFAM" id="SSF50978">
    <property type="entry name" value="WD40 repeat-like"/>
    <property type="match status" value="1"/>
</dbReference>
<feature type="region of interest" description="Disordered" evidence="11">
    <location>
        <begin position="212"/>
        <end position="245"/>
    </location>
</feature>
<dbReference type="Proteomes" id="UP000284702">
    <property type="component" value="Unassembled WGS sequence"/>
</dbReference>
<reference evidence="12" key="1">
    <citation type="submission" date="2018-07" db="EMBL/GenBank/DDBJ databases">
        <title>Annotation of Aphanomyces astaci genome assembly.</title>
        <authorList>
            <person name="Studholme D.J."/>
        </authorList>
    </citation>
    <scope>NUCLEOTIDE SEQUENCE [LARGE SCALE GENOMIC DNA]</scope>
    <source>
        <strain evidence="12">Pc</strain>
    </source>
</reference>
<comment type="similarity">
    <text evidence="8">Belongs to the CFAP43 family.</text>
</comment>
<dbReference type="Gene3D" id="2.130.10.10">
    <property type="entry name" value="YVTN repeat-like/Quinoprotein amine dehydrogenase"/>
    <property type="match status" value="2"/>
</dbReference>
<evidence type="ECO:0000256" key="9">
    <source>
        <dbReference type="ARBA" id="ARBA00023662"/>
    </source>
</evidence>
<gene>
    <name evidence="12" type="ORF">B5M09_005584</name>
</gene>
<keyword evidence="6" id="KW-0206">Cytoskeleton</keyword>
<evidence type="ECO:0000256" key="5">
    <source>
        <dbReference type="ARBA" id="ARBA00023054"/>
    </source>
</evidence>
<dbReference type="GO" id="GO:0060271">
    <property type="term" value="P:cilium assembly"/>
    <property type="evidence" value="ECO:0007669"/>
    <property type="project" value="TreeGrafter"/>
</dbReference>
<dbReference type="PANTHER" id="PTHR14885">
    <property type="entry name" value="CILIA- AND FLAGELLA-ASSOCIATED PROTEIN 43-RELATED"/>
    <property type="match status" value="1"/>
</dbReference>
<keyword evidence="7" id="KW-0966">Cell projection</keyword>
<evidence type="ECO:0000256" key="2">
    <source>
        <dbReference type="ARBA" id="ARBA00022490"/>
    </source>
</evidence>
<feature type="compositionally biased region" description="Acidic residues" evidence="11">
    <location>
        <begin position="1824"/>
        <end position="1834"/>
    </location>
</feature>
<evidence type="ECO:0000256" key="7">
    <source>
        <dbReference type="ARBA" id="ARBA00023273"/>
    </source>
</evidence>
<feature type="coiled-coil region" evidence="10">
    <location>
        <begin position="1197"/>
        <end position="1224"/>
    </location>
</feature>
<evidence type="ECO:0000256" key="1">
    <source>
        <dbReference type="ARBA" id="ARBA00004430"/>
    </source>
</evidence>
<evidence type="ECO:0000256" key="6">
    <source>
        <dbReference type="ARBA" id="ARBA00023212"/>
    </source>
</evidence>
<protein>
    <recommendedName>
        <fullName evidence="9">Cilia- and flagella-associated protein 43</fullName>
    </recommendedName>
</protein>
<name>A0A425CQD7_APHAT</name>
<proteinExistence type="inferred from homology"/>
<feature type="compositionally biased region" description="Polar residues" evidence="11">
    <location>
        <begin position="212"/>
        <end position="230"/>
    </location>
</feature>
<feature type="region of interest" description="Disordered" evidence="11">
    <location>
        <begin position="1049"/>
        <end position="1089"/>
    </location>
</feature>
<dbReference type="EMBL" id="MZMZ02004514">
    <property type="protein sequence ID" value="RQM19222.1"/>
    <property type="molecule type" value="Genomic_DNA"/>
</dbReference>
<organism evidence="12 13">
    <name type="scientific">Aphanomyces astaci</name>
    <name type="common">Crayfish plague agent</name>
    <dbReference type="NCBI Taxonomy" id="112090"/>
    <lineage>
        <taxon>Eukaryota</taxon>
        <taxon>Sar</taxon>
        <taxon>Stramenopiles</taxon>
        <taxon>Oomycota</taxon>
        <taxon>Saprolegniomycetes</taxon>
        <taxon>Saprolegniales</taxon>
        <taxon>Verrucalvaceae</taxon>
        <taxon>Aphanomyces</taxon>
    </lineage>
</organism>
<feature type="compositionally biased region" description="Gly residues" evidence="11">
    <location>
        <begin position="1049"/>
        <end position="1064"/>
    </location>
</feature>
<keyword evidence="13" id="KW-1185">Reference proteome</keyword>
<evidence type="ECO:0000256" key="4">
    <source>
        <dbReference type="ARBA" id="ARBA00022737"/>
    </source>
</evidence>
<comment type="caution">
    <text evidence="12">The sequence shown here is derived from an EMBL/GenBank/DDBJ whole genome shotgun (WGS) entry which is preliminary data.</text>
</comment>
<evidence type="ECO:0000256" key="10">
    <source>
        <dbReference type="SAM" id="Coils"/>
    </source>
</evidence>
<dbReference type="GO" id="GO:0005930">
    <property type="term" value="C:axoneme"/>
    <property type="evidence" value="ECO:0007669"/>
    <property type="project" value="UniProtKB-SubCell"/>
</dbReference>
<feature type="region of interest" description="Disordered" evidence="11">
    <location>
        <begin position="1812"/>
        <end position="1834"/>
    </location>
</feature>
<keyword evidence="5 10" id="KW-0175">Coiled coil</keyword>